<keyword evidence="3" id="KW-0949">S-adenosyl-L-methionine</keyword>
<proteinExistence type="predicted"/>
<dbReference type="PANTHER" id="PTHR43464">
    <property type="entry name" value="METHYLTRANSFERASE"/>
    <property type="match status" value="1"/>
</dbReference>
<reference evidence="5" key="1">
    <citation type="journal article" date="2014" name="Int. J. Syst. Evol. Microbiol.">
        <title>Complete genome sequence of Corynebacterium casei LMG S-19264T (=DSM 44701T), isolated from a smear-ripened cheese.</title>
        <authorList>
            <consortium name="US DOE Joint Genome Institute (JGI-PGF)"/>
            <person name="Walter F."/>
            <person name="Albersmeier A."/>
            <person name="Kalinowski J."/>
            <person name="Ruckert C."/>
        </authorList>
    </citation>
    <scope>NUCLEOTIDE SEQUENCE</scope>
    <source>
        <strain evidence="5">CGMCC 1.15082</strain>
    </source>
</reference>
<keyword evidence="6" id="KW-1185">Reference proteome</keyword>
<dbReference type="SUPFAM" id="SSF53335">
    <property type="entry name" value="S-adenosyl-L-methionine-dependent methyltransferases"/>
    <property type="match status" value="1"/>
</dbReference>
<keyword evidence="1 5" id="KW-0489">Methyltransferase</keyword>
<dbReference type="Gene3D" id="3.40.50.150">
    <property type="entry name" value="Vaccinia Virus protein VP39"/>
    <property type="match status" value="1"/>
</dbReference>
<sequence length="241" mass="27448">MDSRDPDENGWLSSSQAWIARMPEAGDFARQFILDKPMLERVRVSGAQRMLDIGCGEGRFCRMVKELGVAATGIDPVEPFIKQARIRDPEGEYFTGFAERLPFDDSAFDLAVFYLSLIDINDMRAAIREAARVLKPGGTMLIANLSSFVTSNGTIGWIKGEDGRLHRPLGHYLKERADWVEWDDIRVRNWHRPLSAYMTALLDAGLTLTFFDEPAPLGAPEDRERKYQLAPFTMMMEWRKL</sequence>
<keyword evidence="2" id="KW-0808">Transferase</keyword>
<feature type="domain" description="Methyltransferase type 11" evidence="4">
    <location>
        <begin position="51"/>
        <end position="142"/>
    </location>
</feature>
<dbReference type="CDD" id="cd02440">
    <property type="entry name" value="AdoMet_MTases"/>
    <property type="match status" value="1"/>
</dbReference>
<evidence type="ECO:0000313" key="5">
    <source>
        <dbReference type="EMBL" id="GGB04734.1"/>
    </source>
</evidence>
<dbReference type="RefSeq" id="WP_210311661.1">
    <property type="nucleotide sequence ID" value="NZ_BMHH01000018.1"/>
</dbReference>
<dbReference type="AlphaFoldDB" id="A0A916WJZ8"/>
<dbReference type="PANTHER" id="PTHR43464:SF19">
    <property type="entry name" value="UBIQUINONE BIOSYNTHESIS O-METHYLTRANSFERASE, MITOCHONDRIAL"/>
    <property type="match status" value="1"/>
</dbReference>
<accession>A0A916WJZ8</accession>
<evidence type="ECO:0000259" key="4">
    <source>
        <dbReference type="Pfam" id="PF08241"/>
    </source>
</evidence>
<protein>
    <submittedName>
        <fullName evidence="5">Methyltransferase</fullName>
    </submittedName>
</protein>
<organism evidence="5 6">
    <name type="scientific">Brucella endophytica</name>
    <dbReference type="NCBI Taxonomy" id="1963359"/>
    <lineage>
        <taxon>Bacteria</taxon>
        <taxon>Pseudomonadati</taxon>
        <taxon>Pseudomonadota</taxon>
        <taxon>Alphaproteobacteria</taxon>
        <taxon>Hyphomicrobiales</taxon>
        <taxon>Brucellaceae</taxon>
        <taxon>Brucella/Ochrobactrum group</taxon>
        <taxon>Brucella</taxon>
    </lineage>
</organism>
<dbReference type="Proteomes" id="UP000646478">
    <property type="component" value="Unassembled WGS sequence"/>
</dbReference>
<evidence type="ECO:0000256" key="1">
    <source>
        <dbReference type="ARBA" id="ARBA00022603"/>
    </source>
</evidence>
<dbReference type="Pfam" id="PF08241">
    <property type="entry name" value="Methyltransf_11"/>
    <property type="match status" value="1"/>
</dbReference>
<evidence type="ECO:0000256" key="3">
    <source>
        <dbReference type="ARBA" id="ARBA00022691"/>
    </source>
</evidence>
<name>A0A916WJZ8_9HYPH</name>
<comment type="caution">
    <text evidence="5">The sequence shown here is derived from an EMBL/GenBank/DDBJ whole genome shotgun (WGS) entry which is preliminary data.</text>
</comment>
<evidence type="ECO:0000256" key="2">
    <source>
        <dbReference type="ARBA" id="ARBA00022679"/>
    </source>
</evidence>
<reference evidence="5" key="2">
    <citation type="submission" date="2020-09" db="EMBL/GenBank/DDBJ databases">
        <authorList>
            <person name="Sun Q."/>
            <person name="Zhou Y."/>
        </authorList>
    </citation>
    <scope>NUCLEOTIDE SEQUENCE</scope>
    <source>
        <strain evidence="5">CGMCC 1.15082</strain>
    </source>
</reference>
<dbReference type="GO" id="GO:0032259">
    <property type="term" value="P:methylation"/>
    <property type="evidence" value="ECO:0007669"/>
    <property type="project" value="UniProtKB-KW"/>
</dbReference>
<dbReference type="InterPro" id="IPR013216">
    <property type="entry name" value="Methyltransf_11"/>
</dbReference>
<evidence type="ECO:0000313" key="6">
    <source>
        <dbReference type="Proteomes" id="UP000646478"/>
    </source>
</evidence>
<gene>
    <name evidence="5" type="ORF">GCM10011491_36040</name>
</gene>
<dbReference type="EMBL" id="BMHH01000018">
    <property type="protein sequence ID" value="GGB04734.1"/>
    <property type="molecule type" value="Genomic_DNA"/>
</dbReference>
<dbReference type="InterPro" id="IPR029063">
    <property type="entry name" value="SAM-dependent_MTases_sf"/>
</dbReference>
<dbReference type="GO" id="GO:0010420">
    <property type="term" value="F:polyprenyldihydroxybenzoate methyltransferase activity"/>
    <property type="evidence" value="ECO:0007669"/>
    <property type="project" value="TreeGrafter"/>
</dbReference>